<dbReference type="Proteomes" id="UP000054928">
    <property type="component" value="Unassembled WGS sequence"/>
</dbReference>
<name>A0A0P1ALV1_PLAHL</name>
<dbReference type="OMA" id="MNEEVKF"/>
<dbReference type="GeneID" id="36407631"/>
<dbReference type="EMBL" id="CCYD01000610">
    <property type="protein sequence ID" value="CEG42288.1"/>
    <property type="molecule type" value="Genomic_DNA"/>
</dbReference>
<reference evidence="2" key="1">
    <citation type="submission" date="2014-09" db="EMBL/GenBank/DDBJ databases">
        <authorList>
            <person name="Sharma Rahul"/>
            <person name="Thines Marco"/>
        </authorList>
    </citation>
    <scope>NUCLEOTIDE SEQUENCE [LARGE SCALE GENOMIC DNA]</scope>
</reference>
<proteinExistence type="predicted"/>
<dbReference type="OrthoDB" id="161150at2759"/>
<dbReference type="RefSeq" id="XP_024578657.1">
    <property type="nucleotide sequence ID" value="XM_024728152.1"/>
</dbReference>
<organism evidence="1 2">
    <name type="scientific">Plasmopara halstedii</name>
    <name type="common">Downy mildew of sunflower</name>
    <dbReference type="NCBI Taxonomy" id="4781"/>
    <lineage>
        <taxon>Eukaryota</taxon>
        <taxon>Sar</taxon>
        <taxon>Stramenopiles</taxon>
        <taxon>Oomycota</taxon>
        <taxon>Peronosporomycetes</taxon>
        <taxon>Peronosporales</taxon>
        <taxon>Peronosporaceae</taxon>
        <taxon>Plasmopara</taxon>
    </lineage>
</organism>
<dbReference type="AlphaFoldDB" id="A0A0P1ALV1"/>
<protein>
    <submittedName>
        <fullName evidence="1">Uncharacterized protein</fullName>
    </submittedName>
</protein>
<evidence type="ECO:0000313" key="2">
    <source>
        <dbReference type="Proteomes" id="UP000054928"/>
    </source>
</evidence>
<keyword evidence="2" id="KW-1185">Reference proteome</keyword>
<evidence type="ECO:0000313" key="1">
    <source>
        <dbReference type="EMBL" id="CEG42288.1"/>
    </source>
</evidence>
<accession>A0A0P1ALV1</accession>
<sequence length="67" mass="7802">MEVLKTTAISEKTAAKLIKKFVSDKEEEESTDLMINDEVKFQLGQVLAYLEGRKPQIQNTYYQNEQF</sequence>